<reference evidence="2 3" key="1">
    <citation type="journal article" date="2011" name="Nature">
        <title>The Medicago genome provides insight into the evolution of rhizobial symbioses.</title>
        <authorList>
            <person name="Young N.D."/>
            <person name="Debelle F."/>
            <person name="Oldroyd G.E."/>
            <person name="Geurts R."/>
            <person name="Cannon S.B."/>
            <person name="Udvardi M.K."/>
            <person name="Benedito V.A."/>
            <person name="Mayer K.F."/>
            <person name="Gouzy J."/>
            <person name="Schoof H."/>
            <person name="Van de Peer Y."/>
            <person name="Proost S."/>
            <person name="Cook D.R."/>
            <person name="Meyers B.C."/>
            <person name="Spannagl M."/>
            <person name="Cheung F."/>
            <person name="De Mita S."/>
            <person name="Krishnakumar V."/>
            <person name="Gundlach H."/>
            <person name="Zhou S."/>
            <person name="Mudge J."/>
            <person name="Bharti A.K."/>
            <person name="Murray J.D."/>
            <person name="Naoumkina M.A."/>
            <person name="Rosen B."/>
            <person name="Silverstein K.A."/>
            <person name="Tang H."/>
            <person name="Rombauts S."/>
            <person name="Zhao P.X."/>
            <person name="Zhou P."/>
            <person name="Barbe V."/>
            <person name="Bardou P."/>
            <person name="Bechner M."/>
            <person name="Bellec A."/>
            <person name="Berger A."/>
            <person name="Berges H."/>
            <person name="Bidwell S."/>
            <person name="Bisseling T."/>
            <person name="Choisne N."/>
            <person name="Couloux A."/>
            <person name="Denny R."/>
            <person name="Deshpande S."/>
            <person name="Dai X."/>
            <person name="Doyle J.J."/>
            <person name="Dudez A.M."/>
            <person name="Farmer A.D."/>
            <person name="Fouteau S."/>
            <person name="Franken C."/>
            <person name="Gibelin C."/>
            <person name="Gish J."/>
            <person name="Goldstein S."/>
            <person name="Gonzalez A.J."/>
            <person name="Green P.J."/>
            <person name="Hallab A."/>
            <person name="Hartog M."/>
            <person name="Hua A."/>
            <person name="Humphray S.J."/>
            <person name="Jeong D.H."/>
            <person name="Jing Y."/>
            <person name="Jocker A."/>
            <person name="Kenton S.M."/>
            <person name="Kim D.J."/>
            <person name="Klee K."/>
            <person name="Lai H."/>
            <person name="Lang C."/>
            <person name="Lin S."/>
            <person name="Macmil S.L."/>
            <person name="Magdelenat G."/>
            <person name="Matthews L."/>
            <person name="McCorrison J."/>
            <person name="Monaghan E.L."/>
            <person name="Mun J.H."/>
            <person name="Najar F.Z."/>
            <person name="Nicholson C."/>
            <person name="Noirot C."/>
            <person name="O'Bleness M."/>
            <person name="Paule C.R."/>
            <person name="Poulain J."/>
            <person name="Prion F."/>
            <person name="Qin B."/>
            <person name="Qu C."/>
            <person name="Retzel E.F."/>
            <person name="Riddle C."/>
            <person name="Sallet E."/>
            <person name="Samain S."/>
            <person name="Samson N."/>
            <person name="Sanders I."/>
            <person name="Saurat O."/>
            <person name="Scarpelli C."/>
            <person name="Schiex T."/>
            <person name="Segurens B."/>
            <person name="Severin A.J."/>
            <person name="Sherrier D.J."/>
            <person name="Shi R."/>
            <person name="Sims S."/>
            <person name="Singer S.R."/>
            <person name="Sinharoy S."/>
            <person name="Sterck L."/>
            <person name="Viollet A."/>
            <person name="Wang B.B."/>
            <person name="Wang K."/>
            <person name="Wang M."/>
            <person name="Wang X."/>
            <person name="Warfsmann J."/>
            <person name="Weissenbach J."/>
            <person name="White D.D."/>
            <person name="White J.D."/>
            <person name="Wiley G.B."/>
            <person name="Wincker P."/>
            <person name="Xing Y."/>
            <person name="Yang L."/>
            <person name="Yao Z."/>
            <person name="Ying F."/>
            <person name="Zhai J."/>
            <person name="Zhou L."/>
            <person name="Zuber A."/>
            <person name="Denarie J."/>
            <person name="Dixon R.A."/>
            <person name="May G.D."/>
            <person name="Schwartz D.C."/>
            <person name="Rogers J."/>
            <person name="Quetier F."/>
            <person name="Town C.D."/>
            <person name="Roe B.A."/>
        </authorList>
    </citation>
    <scope>NUCLEOTIDE SEQUENCE [LARGE SCALE GENOMIC DNA]</scope>
    <source>
        <strain evidence="3">cv. Jemalong A17</strain>
    </source>
</reference>
<feature type="compositionally biased region" description="Basic residues" evidence="1">
    <location>
        <begin position="147"/>
        <end position="164"/>
    </location>
</feature>
<feature type="compositionally biased region" description="Basic and acidic residues" evidence="1">
    <location>
        <begin position="117"/>
        <end position="129"/>
    </location>
</feature>
<feature type="non-terminal residue" evidence="2">
    <location>
        <position position="310"/>
    </location>
</feature>
<name>A0A072TD70_MEDTR</name>
<dbReference type="EMBL" id="KL404547">
    <property type="protein sequence ID" value="KEH15196.1"/>
    <property type="molecule type" value="Genomic_DNA"/>
</dbReference>
<feature type="compositionally biased region" description="Basic and acidic residues" evidence="1">
    <location>
        <begin position="259"/>
        <end position="269"/>
    </location>
</feature>
<evidence type="ECO:0000313" key="2">
    <source>
        <dbReference type="EMBL" id="KEH15196.1"/>
    </source>
</evidence>
<dbReference type="Proteomes" id="UP000002051">
    <property type="component" value="Unassembled WGS sequence"/>
</dbReference>
<sequence length="310" mass="35086">MAIPWWVERTGEWGGPTYPILVAAAVTTLTRRLRFCNPPGSRLHDAARAPRFPVTSAHVTTPCDGADHAHPDSRRRTEDRRVPEERARGIRLQRRSREGWRRGPDARAGGKLRRDRARRDAARARRLERAQAAARHARDARAVPDRARRRAGSCARPRTRRRRLPREAVRIRRAACADPHARTARAAARDGAHRGGRPGDRRRAPPREARHRADRPDAARILAAATARAPAGRGAESHADRVVCVGHEFRQRHQRRRSRDPAAAREDRRRFRSQADPYGARRRLRARTEGRRMTLGRLIGRSIGATLALA</sequence>
<feature type="region of interest" description="Disordered" evidence="1">
    <location>
        <begin position="250"/>
        <end position="287"/>
    </location>
</feature>
<dbReference type="HOGENOM" id="CLU_901905_0_0_1"/>
<organism evidence="2 3">
    <name type="scientific">Medicago truncatula</name>
    <name type="common">Barrel medic</name>
    <name type="synonym">Medicago tribuloides</name>
    <dbReference type="NCBI Taxonomy" id="3880"/>
    <lineage>
        <taxon>Eukaryota</taxon>
        <taxon>Viridiplantae</taxon>
        <taxon>Streptophyta</taxon>
        <taxon>Embryophyta</taxon>
        <taxon>Tracheophyta</taxon>
        <taxon>Spermatophyta</taxon>
        <taxon>Magnoliopsida</taxon>
        <taxon>eudicotyledons</taxon>
        <taxon>Gunneridae</taxon>
        <taxon>Pentapetalae</taxon>
        <taxon>rosids</taxon>
        <taxon>fabids</taxon>
        <taxon>Fabales</taxon>
        <taxon>Fabaceae</taxon>
        <taxon>Papilionoideae</taxon>
        <taxon>50 kb inversion clade</taxon>
        <taxon>NPAAA clade</taxon>
        <taxon>Hologalegina</taxon>
        <taxon>IRL clade</taxon>
        <taxon>Trifolieae</taxon>
        <taxon>Medicago</taxon>
    </lineage>
</organism>
<feature type="compositionally biased region" description="Basic and acidic residues" evidence="1">
    <location>
        <begin position="95"/>
        <end position="105"/>
    </location>
</feature>
<feature type="region of interest" description="Disordered" evidence="1">
    <location>
        <begin position="55"/>
        <end position="216"/>
    </location>
</feature>
<proteinExistence type="predicted"/>
<accession>A0A072TD70</accession>
<dbReference type="AlphaFoldDB" id="A0A072TD70"/>
<feature type="compositionally biased region" description="Basic and acidic residues" evidence="1">
    <location>
        <begin position="136"/>
        <end position="146"/>
    </location>
</feature>
<protein>
    <submittedName>
        <fullName evidence="2">Uncharacterized protein</fullName>
    </submittedName>
</protein>
<keyword evidence="3" id="KW-1185">Reference proteome</keyword>
<evidence type="ECO:0000256" key="1">
    <source>
        <dbReference type="SAM" id="MobiDB-lite"/>
    </source>
</evidence>
<evidence type="ECO:0000313" key="3">
    <source>
        <dbReference type="Proteomes" id="UP000002051"/>
    </source>
</evidence>
<reference evidence="2 3" key="2">
    <citation type="journal article" date="2014" name="BMC Genomics">
        <title>An improved genome release (version Mt4.0) for the model legume Medicago truncatula.</title>
        <authorList>
            <person name="Tang H."/>
            <person name="Krishnakumar V."/>
            <person name="Bidwell S."/>
            <person name="Rosen B."/>
            <person name="Chan A."/>
            <person name="Zhou S."/>
            <person name="Gentzbittel L."/>
            <person name="Childs K.L."/>
            <person name="Yandell M."/>
            <person name="Gundlach H."/>
            <person name="Mayer K.F."/>
            <person name="Schwartz D.C."/>
            <person name="Town C.D."/>
        </authorList>
    </citation>
    <scope>GENOME REANNOTATION</scope>
    <source>
        <strain evidence="3">cv. Jemalong A17</strain>
    </source>
</reference>
<feature type="compositionally biased region" description="Basic and acidic residues" evidence="1">
    <location>
        <begin position="65"/>
        <end position="88"/>
    </location>
</feature>
<gene>
    <name evidence="2" type="ORF">MTR_1823s0010</name>
</gene>
<feature type="compositionally biased region" description="Basic and acidic residues" evidence="1">
    <location>
        <begin position="187"/>
        <end position="208"/>
    </location>
</feature>